<organism evidence="1 2">
    <name type="scientific">Rhizophagus irregularis (strain DAOM 181602 / DAOM 197198 / MUCL 43194)</name>
    <name type="common">Arbuscular mycorrhizal fungus</name>
    <name type="synonym">Glomus intraradices</name>
    <dbReference type="NCBI Taxonomy" id="747089"/>
    <lineage>
        <taxon>Eukaryota</taxon>
        <taxon>Fungi</taxon>
        <taxon>Fungi incertae sedis</taxon>
        <taxon>Mucoromycota</taxon>
        <taxon>Glomeromycotina</taxon>
        <taxon>Glomeromycetes</taxon>
        <taxon>Glomerales</taxon>
        <taxon>Glomeraceae</taxon>
        <taxon>Rhizophagus</taxon>
    </lineage>
</organism>
<sequence length="51" mass="6310">MISDIYHKFLFIKIYILNFLNLDILYSQLNQKIQIKYMIVMIQIIQKLILY</sequence>
<dbReference type="EMBL" id="AUPC02000314">
    <property type="protein sequence ID" value="POG62106.1"/>
    <property type="molecule type" value="Genomic_DNA"/>
</dbReference>
<name>A0A2P4P9P2_RHIID</name>
<evidence type="ECO:0000313" key="1">
    <source>
        <dbReference type="EMBL" id="POG62106.1"/>
    </source>
</evidence>
<gene>
    <name evidence="1" type="ORF">GLOIN_2v1698925</name>
</gene>
<comment type="caution">
    <text evidence="1">The sequence shown here is derived from an EMBL/GenBank/DDBJ whole genome shotgun (WGS) entry which is preliminary data.</text>
</comment>
<protein>
    <submittedName>
        <fullName evidence="1">Uncharacterized protein</fullName>
    </submittedName>
</protein>
<keyword evidence="2" id="KW-1185">Reference proteome</keyword>
<dbReference type="Proteomes" id="UP000018888">
    <property type="component" value="Unassembled WGS sequence"/>
</dbReference>
<accession>A0A2P4P9P2</accession>
<evidence type="ECO:0000313" key="2">
    <source>
        <dbReference type="Proteomes" id="UP000018888"/>
    </source>
</evidence>
<dbReference type="AlphaFoldDB" id="A0A2P4P9P2"/>
<reference evidence="1 2" key="2">
    <citation type="journal article" date="2018" name="New Phytol.">
        <title>High intraspecific genome diversity in the model arbuscular mycorrhizal symbiont Rhizophagus irregularis.</title>
        <authorList>
            <person name="Chen E.C.H."/>
            <person name="Morin E."/>
            <person name="Beaudet D."/>
            <person name="Noel J."/>
            <person name="Yildirir G."/>
            <person name="Ndikumana S."/>
            <person name="Charron P."/>
            <person name="St-Onge C."/>
            <person name="Giorgi J."/>
            <person name="Kruger M."/>
            <person name="Marton T."/>
            <person name="Ropars J."/>
            <person name="Grigoriev I.V."/>
            <person name="Hainaut M."/>
            <person name="Henrissat B."/>
            <person name="Roux C."/>
            <person name="Martin F."/>
            <person name="Corradi N."/>
        </authorList>
    </citation>
    <scope>NUCLEOTIDE SEQUENCE [LARGE SCALE GENOMIC DNA]</scope>
    <source>
        <strain evidence="1 2">DAOM 197198</strain>
    </source>
</reference>
<reference evidence="1 2" key="1">
    <citation type="journal article" date="2013" name="Proc. Natl. Acad. Sci. U.S.A.">
        <title>Genome of an arbuscular mycorrhizal fungus provides insight into the oldest plant symbiosis.</title>
        <authorList>
            <person name="Tisserant E."/>
            <person name="Malbreil M."/>
            <person name="Kuo A."/>
            <person name="Kohler A."/>
            <person name="Symeonidi A."/>
            <person name="Balestrini R."/>
            <person name="Charron P."/>
            <person name="Duensing N."/>
            <person name="Frei Dit Frey N."/>
            <person name="Gianinazzi-Pearson V."/>
            <person name="Gilbert L.B."/>
            <person name="Handa Y."/>
            <person name="Herr J.R."/>
            <person name="Hijri M."/>
            <person name="Koul R."/>
            <person name="Kawaguchi M."/>
            <person name="Krajinski F."/>
            <person name="Lammers P.J."/>
            <person name="Masclaux F.G."/>
            <person name="Murat C."/>
            <person name="Morin E."/>
            <person name="Ndikumana S."/>
            <person name="Pagni M."/>
            <person name="Petitpierre D."/>
            <person name="Requena N."/>
            <person name="Rosikiewicz P."/>
            <person name="Riley R."/>
            <person name="Saito K."/>
            <person name="San Clemente H."/>
            <person name="Shapiro H."/>
            <person name="van Tuinen D."/>
            <person name="Becard G."/>
            <person name="Bonfante P."/>
            <person name="Paszkowski U."/>
            <person name="Shachar-Hill Y.Y."/>
            <person name="Tuskan G.A."/>
            <person name="Young P.W."/>
            <person name="Sanders I.R."/>
            <person name="Henrissat B."/>
            <person name="Rensing S.A."/>
            <person name="Grigoriev I.V."/>
            <person name="Corradi N."/>
            <person name="Roux C."/>
            <person name="Martin F."/>
        </authorList>
    </citation>
    <scope>NUCLEOTIDE SEQUENCE [LARGE SCALE GENOMIC DNA]</scope>
    <source>
        <strain evidence="1 2">DAOM 197198</strain>
    </source>
</reference>
<proteinExistence type="predicted"/>